<dbReference type="Pfam" id="PF00026">
    <property type="entry name" value="Asp"/>
    <property type="match status" value="1"/>
</dbReference>
<protein>
    <submittedName>
        <fullName evidence="5">A1 family peptidase</fullName>
    </submittedName>
</protein>
<dbReference type="InterPro" id="IPR034164">
    <property type="entry name" value="Pepsin-like_dom"/>
</dbReference>
<dbReference type="Proteomes" id="UP000703269">
    <property type="component" value="Unassembled WGS sequence"/>
</dbReference>
<dbReference type="SUPFAM" id="SSF50630">
    <property type="entry name" value="Acid proteases"/>
    <property type="match status" value="1"/>
</dbReference>
<keyword evidence="6" id="KW-1185">Reference proteome</keyword>
<keyword evidence="2 3" id="KW-0064">Aspartyl protease</keyword>
<dbReference type="GO" id="GO:0006508">
    <property type="term" value="P:proteolysis"/>
    <property type="evidence" value="ECO:0007669"/>
    <property type="project" value="UniProtKB-KW"/>
</dbReference>
<comment type="similarity">
    <text evidence="1 3">Belongs to the peptidase A1 family.</text>
</comment>
<evidence type="ECO:0000256" key="1">
    <source>
        <dbReference type="ARBA" id="ARBA00007447"/>
    </source>
</evidence>
<dbReference type="InterPro" id="IPR001969">
    <property type="entry name" value="Aspartic_peptidase_AS"/>
</dbReference>
<keyword evidence="3" id="KW-0378">Hydrolase</keyword>
<evidence type="ECO:0000313" key="5">
    <source>
        <dbReference type="EMBL" id="GJE93429.1"/>
    </source>
</evidence>
<feature type="domain" description="Peptidase A1" evidence="4">
    <location>
        <begin position="57"/>
        <end position="378"/>
    </location>
</feature>
<keyword evidence="3" id="KW-0645">Protease</keyword>
<dbReference type="PROSITE" id="PS51767">
    <property type="entry name" value="PEPTIDASE_A1"/>
    <property type="match status" value="1"/>
</dbReference>
<dbReference type="Gene3D" id="2.40.70.10">
    <property type="entry name" value="Acid Proteases"/>
    <property type="match status" value="2"/>
</dbReference>
<organism evidence="5 6">
    <name type="scientific">Phanerochaete sordida</name>
    <dbReference type="NCBI Taxonomy" id="48140"/>
    <lineage>
        <taxon>Eukaryota</taxon>
        <taxon>Fungi</taxon>
        <taxon>Dikarya</taxon>
        <taxon>Basidiomycota</taxon>
        <taxon>Agaricomycotina</taxon>
        <taxon>Agaricomycetes</taxon>
        <taxon>Polyporales</taxon>
        <taxon>Phanerochaetaceae</taxon>
        <taxon>Phanerochaete</taxon>
    </lineage>
</organism>
<dbReference type="CDD" id="cd05471">
    <property type="entry name" value="pepsin_like"/>
    <property type="match status" value="1"/>
</dbReference>
<accession>A0A9P3LG97</accession>
<dbReference type="InterPro" id="IPR001461">
    <property type="entry name" value="Aspartic_peptidase_A1"/>
</dbReference>
<dbReference type="PROSITE" id="PS00141">
    <property type="entry name" value="ASP_PROTEASE"/>
    <property type="match status" value="1"/>
</dbReference>
<dbReference type="OrthoDB" id="771136at2759"/>
<gene>
    <name evidence="5" type="ORF">PsYK624_095880</name>
</gene>
<evidence type="ECO:0000259" key="4">
    <source>
        <dbReference type="PROSITE" id="PS51767"/>
    </source>
</evidence>
<evidence type="ECO:0000313" key="6">
    <source>
        <dbReference type="Proteomes" id="UP000703269"/>
    </source>
</evidence>
<dbReference type="PRINTS" id="PR00792">
    <property type="entry name" value="PEPSIN"/>
</dbReference>
<sequence length="398" mass="42611">MLPLELLVVGSSAVVSHAIQIPIHRRSLSRAYPVDVSTYCDWGTDPFAFTSLEGMAYTGTIQVGGASFSVQLDTGSSDLWLDTANATLSNLTSTGRNASIIYESLTGAAGPIDVGNVTWGEFMFPQAFINAPGSNATGEGEIDGVLGLGPPYSSSIRTELETSRHDGSSFITNLFKHYPDVPNFLTFLLGRSSAGESDGGVFTIGELLTELEAIIDEPALPALTNWAWVTLVDAVIINGARYSGGAFPGSIGKLLGNSRQTAAVLDTGTSTSTAPPQYVDAMYKHLPGARFDSKNRRYYVPCDTKLNISIVFAGSHLYPMHPLDVINPDHVENGSLMCTGSFEYEANYTGIDFLLGDSFMRNVYSLFEFGSWTKPGAAEPHMKLPTGLCSQLCATLQP</sequence>
<dbReference type="GO" id="GO:0004190">
    <property type="term" value="F:aspartic-type endopeptidase activity"/>
    <property type="evidence" value="ECO:0007669"/>
    <property type="project" value="UniProtKB-KW"/>
</dbReference>
<dbReference type="PANTHER" id="PTHR47966:SF51">
    <property type="entry name" value="BETA-SITE APP-CLEAVING ENZYME, ISOFORM A-RELATED"/>
    <property type="match status" value="1"/>
</dbReference>
<comment type="caution">
    <text evidence="5">The sequence shown here is derived from an EMBL/GenBank/DDBJ whole genome shotgun (WGS) entry which is preliminary data.</text>
</comment>
<dbReference type="AlphaFoldDB" id="A0A9P3LG97"/>
<dbReference type="EMBL" id="BPQB01000032">
    <property type="protein sequence ID" value="GJE93429.1"/>
    <property type="molecule type" value="Genomic_DNA"/>
</dbReference>
<reference evidence="5 6" key="1">
    <citation type="submission" date="2021-08" db="EMBL/GenBank/DDBJ databases">
        <title>Draft Genome Sequence of Phanerochaete sordida strain YK-624.</title>
        <authorList>
            <person name="Mori T."/>
            <person name="Dohra H."/>
            <person name="Suzuki T."/>
            <person name="Kawagishi H."/>
            <person name="Hirai H."/>
        </authorList>
    </citation>
    <scope>NUCLEOTIDE SEQUENCE [LARGE SCALE GENOMIC DNA]</scope>
    <source>
        <strain evidence="5 6">YK-624</strain>
    </source>
</reference>
<evidence type="ECO:0000256" key="2">
    <source>
        <dbReference type="ARBA" id="ARBA00022750"/>
    </source>
</evidence>
<dbReference type="PANTHER" id="PTHR47966">
    <property type="entry name" value="BETA-SITE APP-CLEAVING ENZYME, ISOFORM A-RELATED"/>
    <property type="match status" value="1"/>
</dbReference>
<proteinExistence type="inferred from homology"/>
<name>A0A9P3LG97_9APHY</name>
<dbReference type="InterPro" id="IPR033121">
    <property type="entry name" value="PEPTIDASE_A1"/>
</dbReference>
<evidence type="ECO:0000256" key="3">
    <source>
        <dbReference type="RuleBase" id="RU000454"/>
    </source>
</evidence>
<dbReference type="InterPro" id="IPR021109">
    <property type="entry name" value="Peptidase_aspartic_dom_sf"/>
</dbReference>